<dbReference type="InterPro" id="IPR036390">
    <property type="entry name" value="WH_DNA-bd_sf"/>
</dbReference>
<dbReference type="PANTHER" id="PTHR18964">
    <property type="entry name" value="ROK (REPRESSOR, ORF, KINASE) FAMILY"/>
    <property type="match status" value="1"/>
</dbReference>
<dbReference type="Proteomes" id="UP001596527">
    <property type="component" value="Unassembled WGS sequence"/>
</dbReference>
<dbReference type="RefSeq" id="WP_380973549.1">
    <property type="nucleotide sequence ID" value="NZ_JBHTEF010000001.1"/>
</dbReference>
<accession>A0ABW2SN08</accession>
<evidence type="ECO:0000313" key="4">
    <source>
        <dbReference type="EMBL" id="MFC7580918.1"/>
    </source>
</evidence>
<dbReference type="InterPro" id="IPR000600">
    <property type="entry name" value="ROK"/>
</dbReference>
<dbReference type="InterPro" id="IPR049874">
    <property type="entry name" value="ROK_cs"/>
</dbReference>
<dbReference type="PANTHER" id="PTHR18964:SF149">
    <property type="entry name" value="BIFUNCTIONAL UDP-N-ACETYLGLUCOSAMINE 2-EPIMERASE_N-ACETYLMANNOSAMINE KINASE"/>
    <property type="match status" value="1"/>
</dbReference>
<comment type="similarity">
    <text evidence="1">Belongs to the ROK (NagC/XylR) family.</text>
</comment>
<dbReference type="InterPro" id="IPR043129">
    <property type="entry name" value="ATPase_NBD"/>
</dbReference>
<feature type="region of interest" description="Disordered" evidence="2">
    <location>
        <begin position="397"/>
        <end position="416"/>
    </location>
</feature>
<proteinExistence type="inferred from homology"/>
<dbReference type="SUPFAM" id="SSF53067">
    <property type="entry name" value="Actin-like ATPase domain"/>
    <property type="match status" value="2"/>
</dbReference>
<dbReference type="InterPro" id="IPR005471">
    <property type="entry name" value="Tscrpt_reg_IclR_N"/>
</dbReference>
<evidence type="ECO:0000256" key="1">
    <source>
        <dbReference type="ARBA" id="ARBA00006479"/>
    </source>
</evidence>
<dbReference type="Gene3D" id="1.10.10.10">
    <property type="entry name" value="Winged helix-like DNA-binding domain superfamily/Winged helix DNA-binding domain"/>
    <property type="match status" value="1"/>
</dbReference>
<evidence type="ECO:0000256" key="2">
    <source>
        <dbReference type="SAM" id="MobiDB-lite"/>
    </source>
</evidence>
<dbReference type="PROSITE" id="PS01125">
    <property type="entry name" value="ROK"/>
    <property type="match status" value="1"/>
</dbReference>
<name>A0ABW2SN08_9ACTO</name>
<dbReference type="EMBL" id="JBHTEF010000001">
    <property type="protein sequence ID" value="MFC7580918.1"/>
    <property type="molecule type" value="Genomic_DNA"/>
</dbReference>
<protein>
    <submittedName>
        <fullName evidence="4">ROK family protein</fullName>
    </submittedName>
</protein>
<dbReference type="Gene3D" id="3.30.420.40">
    <property type="match status" value="2"/>
</dbReference>
<sequence>MVTGKSQQAIERIHEAEIICALANAGEVSRAELAERAGLGRSTVSQVLATLIERGTVGAGEHQKQGGRGRPSELVSLDRDAVSAIGIDLAHAWVHITALNILGDVIATTGRPVEDAAPWPERIAVAQSLLADLDVTPEQMRPLRALAVGLFGPIHIDHQWVHAGESGNGPSAYADEPWYPYVEGLSARYACPVMIDNTIRFAAYAEHLAMVQHPGDATLHVRLFHGVGGAVVGPEGIERGASGMGGEIGHMTVERDGDLCRCGRRGCLETFASTSAVLRACRCSGLAVDTVADLRIAVQADDPRAINVLTRAGRALGEALIEASILVDPARIIVSGDIVQLDDTVLRVASETCRAGLGPRFTPAPVTRGVLGEVAASRGGALAVIRQELPALDSLRVDGAGDTAVPDPDPYEEGHL</sequence>
<dbReference type="Pfam" id="PF00480">
    <property type="entry name" value="ROK"/>
    <property type="match status" value="1"/>
</dbReference>
<dbReference type="InterPro" id="IPR036388">
    <property type="entry name" value="WH-like_DNA-bd_sf"/>
</dbReference>
<evidence type="ECO:0000313" key="5">
    <source>
        <dbReference type="Proteomes" id="UP001596527"/>
    </source>
</evidence>
<comment type="caution">
    <text evidence="4">The sequence shown here is derived from an EMBL/GenBank/DDBJ whole genome shotgun (WGS) entry which is preliminary data.</text>
</comment>
<reference evidence="5" key="1">
    <citation type="journal article" date="2019" name="Int. J. Syst. Evol. Microbiol.">
        <title>The Global Catalogue of Microorganisms (GCM) 10K type strain sequencing project: providing services to taxonomists for standard genome sequencing and annotation.</title>
        <authorList>
            <consortium name="The Broad Institute Genomics Platform"/>
            <consortium name="The Broad Institute Genome Sequencing Center for Infectious Disease"/>
            <person name="Wu L."/>
            <person name="Ma J."/>
        </authorList>
    </citation>
    <scope>NUCLEOTIDE SEQUENCE [LARGE SCALE GENOMIC DNA]</scope>
    <source>
        <strain evidence="5">CCUG 56698</strain>
    </source>
</reference>
<dbReference type="Pfam" id="PF09339">
    <property type="entry name" value="HTH_IclR"/>
    <property type="match status" value="1"/>
</dbReference>
<dbReference type="SUPFAM" id="SSF46785">
    <property type="entry name" value="Winged helix' DNA-binding domain"/>
    <property type="match status" value="1"/>
</dbReference>
<organism evidence="4 5">
    <name type="scientific">Schaalia naturae</name>
    <dbReference type="NCBI Taxonomy" id="635203"/>
    <lineage>
        <taxon>Bacteria</taxon>
        <taxon>Bacillati</taxon>
        <taxon>Actinomycetota</taxon>
        <taxon>Actinomycetes</taxon>
        <taxon>Actinomycetales</taxon>
        <taxon>Actinomycetaceae</taxon>
        <taxon>Schaalia</taxon>
    </lineage>
</organism>
<keyword evidence="5" id="KW-1185">Reference proteome</keyword>
<gene>
    <name evidence="4" type="ORF">ACFQWG_06870</name>
</gene>
<evidence type="ECO:0000259" key="3">
    <source>
        <dbReference type="Pfam" id="PF09339"/>
    </source>
</evidence>
<feature type="domain" description="HTH iclR-type" evidence="3">
    <location>
        <begin position="18"/>
        <end position="57"/>
    </location>
</feature>